<dbReference type="Proteomes" id="UP000198211">
    <property type="component" value="Unassembled WGS sequence"/>
</dbReference>
<comment type="caution">
    <text evidence="2">The sequence shown here is derived from an EMBL/GenBank/DDBJ whole genome shotgun (WGS) entry which is preliminary data.</text>
</comment>
<evidence type="ECO:0008006" key="4">
    <source>
        <dbReference type="Google" id="ProtNLM"/>
    </source>
</evidence>
<name>A0A225VFY9_9STRA</name>
<organism evidence="2 3">
    <name type="scientific">Phytophthora megakarya</name>
    <dbReference type="NCBI Taxonomy" id="4795"/>
    <lineage>
        <taxon>Eukaryota</taxon>
        <taxon>Sar</taxon>
        <taxon>Stramenopiles</taxon>
        <taxon>Oomycota</taxon>
        <taxon>Peronosporomycetes</taxon>
        <taxon>Peronosporales</taxon>
        <taxon>Peronosporaceae</taxon>
        <taxon>Phytophthora</taxon>
    </lineage>
</organism>
<feature type="chain" id="PRO_5013257142" description="Glycoside hydrolase" evidence="1">
    <location>
        <begin position="23"/>
        <end position="63"/>
    </location>
</feature>
<proteinExistence type="predicted"/>
<sequence length="63" mass="6525">MLKQLALVTVLIQASIISPAMGHGNVYVPKPEGNGGNYTLYFGGPAGSLDIPELVGKSSYGEC</sequence>
<evidence type="ECO:0000313" key="3">
    <source>
        <dbReference type="Proteomes" id="UP000198211"/>
    </source>
</evidence>
<feature type="signal peptide" evidence="1">
    <location>
        <begin position="1"/>
        <end position="22"/>
    </location>
</feature>
<dbReference type="AlphaFoldDB" id="A0A225VFY9"/>
<dbReference type="EMBL" id="NBNE01005532">
    <property type="protein sequence ID" value="OWZ03420.1"/>
    <property type="molecule type" value="Genomic_DNA"/>
</dbReference>
<keyword evidence="3" id="KW-1185">Reference proteome</keyword>
<reference evidence="3" key="1">
    <citation type="submission" date="2017-03" db="EMBL/GenBank/DDBJ databases">
        <title>Phytopthora megakarya and P. palmivora, two closely related causual agents of cacao black pod achieved similar genome size and gene model numbers by different mechanisms.</title>
        <authorList>
            <person name="Ali S."/>
            <person name="Shao J."/>
            <person name="Larry D.J."/>
            <person name="Kronmiller B."/>
            <person name="Shen D."/>
            <person name="Strem M.D."/>
            <person name="Melnick R.L."/>
            <person name="Guiltinan M.J."/>
            <person name="Tyler B.M."/>
            <person name="Meinhardt L.W."/>
            <person name="Bailey B.A."/>
        </authorList>
    </citation>
    <scope>NUCLEOTIDE SEQUENCE [LARGE SCALE GENOMIC DNA]</scope>
    <source>
        <strain evidence="3">zdho120</strain>
    </source>
</reference>
<evidence type="ECO:0000256" key="1">
    <source>
        <dbReference type="SAM" id="SignalP"/>
    </source>
</evidence>
<gene>
    <name evidence="2" type="ORF">PHMEG_00024855</name>
</gene>
<evidence type="ECO:0000313" key="2">
    <source>
        <dbReference type="EMBL" id="OWZ03420.1"/>
    </source>
</evidence>
<protein>
    <recommendedName>
        <fullName evidence="4">Glycoside hydrolase</fullName>
    </recommendedName>
</protein>
<keyword evidence="1" id="KW-0732">Signal</keyword>
<accession>A0A225VFY9</accession>